<protein>
    <submittedName>
        <fullName evidence="2">Chromosome partitioning protein</fullName>
    </submittedName>
</protein>
<evidence type="ECO:0000313" key="3">
    <source>
        <dbReference type="Proteomes" id="UP000295380"/>
    </source>
</evidence>
<dbReference type="InterPro" id="IPR002586">
    <property type="entry name" value="CobQ/CobB/MinD/ParA_Nub-bd_dom"/>
</dbReference>
<dbReference type="RefSeq" id="WP_133698045.1">
    <property type="nucleotide sequence ID" value="NZ_SOBR01000007.1"/>
</dbReference>
<dbReference type="SUPFAM" id="SSF52540">
    <property type="entry name" value="P-loop containing nucleoside triphosphate hydrolases"/>
    <property type="match status" value="1"/>
</dbReference>
<sequence>MRVILSTFNKGGVGKTTLAVHLAGALAEDPFQRVLLVDCVDQYDSVNFMSGDSPEGKLKTLNTKYPNVSVVWNPERESLRKIIGQSQYDSVVLDLNSPAKDTVKAIVNAQPTGVFLPINRQALALGRLKDTLALVAAMAEHTGYIIPVVIVPLGSDIDSVNNALEDCRDSIGSLTVKLSDPIAFDPEHFENSLTNGRFVWEYQGCEYVKPLLQSSLSSI</sequence>
<proteinExistence type="predicted"/>
<gene>
    <name evidence="2" type="ORF">C8E00_1075</name>
</gene>
<dbReference type="Proteomes" id="UP000295380">
    <property type="component" value="Unassembled WGS sequence"/>
</dbReference>
<dbReference type="InterPro" id="IPR027417">
    <property type="entry name" value="P-loop_NTPase"/>
</dbReference>
<evidence type="ECO:0000313" key="2">
    <source>
        <dbReference type="EMBL" id="TDU20106.1"/>
    </source>
</evidence>
<accession>A0A4V3F358</accession>
<dbReference type="InterPro" id="IPR050678">
    <property type="entry name" value="DNA_Partitioning_ATPase"/>
</dbReference>
<dbReference type="AlphaFoldDB" id="A0A4V3F358"/>
<evidence type="ECO:0000259" key="1">
    <source>
        <dbReference type="Pfam" id="PF01656"/>
    </source>
</evidence>
<dbReference type="OrthoDB" id="69313at2"/>
<dbReference type="Gene3D" id="3.40.50.300">
    <property type="entry name" value="P-loop containing nucleotide triphosphate hydrolases"/>
    <property type="match status" value="1"/>
</dbReference>
<feature type="domain" description="CobQ/CobB/MinD/ParA nucleotide binding" evidence="1">
    <location>
        <begin position="9"/>
        <end position="132"/>
    </location>
</feature>
<dbReference type="PANTHER" id="PTHR13696">
    <property type="entry name" value="P-LOOP CONTAINING NUCLEOSIDE TRIPHOSPHATE HYDROLASE"/>
    <property type="match status" value="1"/>
</dbReference>
<name>A0A4V3F358_9GAMM</name>
<dbReference type="Pfam" id="PF01656">
    <property type="entry name" value="CbiA"/>
    <property type="match status" value="1"/>
</dbReference>
<reference evidence="2 3" key="1">
    <citation type="submission" date="2019-03" db="EMBL/GenBank/DDBJ databases">
        <title>Genomic Encyclopedia of Type Strains, Phase IV (KMG-IV): sequencing the most valuable type-strain genomes for metagenomic binning, comparative biology and taxonomic classification.</title>
        <authorList>
            <person name="Goeker M."/>
        </authorList>
    </citation>
    <scope>NUCLEOTIDE SEQUENCE [LARGE SCALE GENOMIC DNA]</scope>
    <source>
        <strain evidence="2 3">DSM 6770</strain>
    </source>
</reference>
<keyword evidence="3" id="KW-1185">Reference proteome</keyword>
<comment type="caution">
    <text evidence="2">The sequence shown here is derived from an EMBL/GenBank/DDBJ whole genome shotgun (WGS) entry which is preliminary data.</text>
</comment>
<dbReference type="EMBL" id="SOBR01000007">
    <property type="protein sequence ID" value="TDU20106.1"/>
    <property type="molecule type" value="Genomic_DNA"/>
</dbReference>
<dbReference type="PANTHER" id="PTHR13696:SF99">
    <property type="entry name" value="COBYRINIC ACID AC-DIAMIDE SYNTHASE"/>
    <property type="match status" value="1"/>
</dbReference>
<organism evidence="2 3">
    <name type="scientific">Chromohalobacter marismortui</name>
    <dbReference type="NCBI Taxonomy" id="42055"/>
    <lineage>
        <taxon>Bacteria</taxon>
        <taxon>Pseudomonadati</taxon>
        <taxon>Pseudomonadota</taxon>
        <taxon>Gammaproteobacteria</taxon>
        <taxon>Oceanospirillales</taxon>
        <taxon>Halomonadaceae</taxon>
        <taxon>Chromohalobacter</taxon>
    </lineage>
</organism>